<accession>H2KQL4</accession>
<evidence type="ECO:0000313" key="3">
    <source>
        <dbReference type="Proteomes" id="UP000008909"/>
    </source>
</evidence>
<evidence type="ECO:0000256" key="1">
    <source>
        <dbReference type="SAM" id="MobiDB-lite"/>
    </source>
</evidence>
<gene>
    <name evidence="2" type="ORF">CLF_104234</name>
</gene>
<organism evidence="2 3">
    <name type="scientific">Clonorchis sinensis</name>
    <name type="common">Chinese liver fluke</name>
    <dbReference type="NCBI Taxonomy" id="79923"/>
    <lineage>
        <taxon>Eukaryota</taxon>
        <taxon>Metazoa</taxon>
        <taxon>Spiralia</taxon>
        <taxon>Lophotrochozoa</taxon>
        <taxon>Platyhelminthes</taxon>
        <taxon>Trematoda</taxon>
        <taxon>Digenea</taxon>
        <taxon>Opisthorchiida</taxon>
        <taxon>Opisthorchiata</taxon>
        <taxon>Opisthorchiidae</taxon>
        <taxon>Clonorchis</taxon>
    </lineage>
</organism>
<reference evidence="2" key="1">
    <citation type="journal article" date="2011" name="Genome Biol.">
        <title>The draft genome of the carcinogenic human liver fluke Clonorchis sinensis.</title>
        <authorList>
            <person name="Wang X."/>
            <person name="Chen W."/>
            <person name="Huang Y."/>
            <person name="Sun J."/>
            <person name="Men J."/>
            <person name="Liu H."/>
            <person name="Luo F."/>
            <person name="Guo L."/>
            <person name="Lv X."/>
            <person name="Deng C."/>
            <person name="Zhou C."/>
            <person name="Fan Y."/>
            <person name="Li X."/>
            <person name="Huang L."/>
            <person name="Hu Y."/>
            <person name="Liang C."/>
            <person name="Hu X."/>
            <person name="Xu J."/>
            <person name="Yu X."/>
        </authorList>
    </citation>
    <scope>NUCLEOTIDE SEQUENCE [LARGE SCALE GENOMIC DNA]</scope>
    <source>
        <strain evidence="2">Henan</strain>
    </source>
</reference>
<dbReference type="EMBL" id="DF143022">
    <property type="protein sequence ID" value="GAA34486.2"/>
    <property type="molecule type" value="Genomic_DNA"/>
</dbReference>
<protein>
    <submittedName>
        <fullName evidence="2">Uncharacterized protein</fullName>
    </submittedName>
</protein>
<keyword evidence="3" id="KW-1185">Reference proteome</keyword>
<evidence type="ECO:0000313" key="2">
    <source>
        <dbReference type="EMBL" id="GAA34486.2"/>
    </source>
</evidence>
<feature type="region of interest" description="Disordered" evidence="1">
    <location>
        <begin position="29"/>
        <end position="51"/>
    </location>
</feature>
<proteinExistence type="predicted"/>
<dbReference type="AlphaFoldDB" id="H2KQL4"/>
<sequence>MLVVDQVAVDLFAELGNWLANVSSPYEETSSVRQARRTDQRPPDQQPINSPELPIFQRITTVHHGNGCSSWVVDAKTGQVYGGLKGLDEMQSFFVHLDIITCLKEKPEAVEVDLGRAHMMTNIRKTKAIVICSMQEYMKEPCDTEADVFSGARRNLQKHPQKVGKLLQAAHTSLARSNEGHRNQLHLRRWKLKQPVTLTNNGPIGPKKAAKNGSLLNQPIKRVVFRVDDCHRTSQLRVNTSWETTGALIAMLATDVTVEIYVAQWYIATSSSSFAFTNPAGRSVIQLERTKYDDDSEPKREIAQDAMTGLTITTSTKKRLLLLSLDGRPHSHRSPTLKTPTGCDASWYDHHFPISVIGDGNPECSATEVIWCNRVVVTVGLLACFSVPSATAVPTRTVAPRLTPVAKAYMDKETREEESIHQRNSSSHNFMSSDWLRWYQQTLDRYGGIRTNITDLYSCRDIWLRPTQAVEGDNFNEDLVQWIVQYSWPRYHPKVRSREEWSVRSDRETRWIQMVTEMEEGKILQVVSPGMFDRPLEAPCRTKLSRVTRTTVYSEKKSWPLGIIFRSRSHSVACHFSSGMSTFDGNMDCDYGTQISLKNVRMYIAYSSVTVFLVPMTFHPLCSRTVVSSEFGTFLTYLRLPGGRKPLKVRFLYSTTSERVRVYADLPKAFEKRYPTKISLSVLCYFIVDVILRLEGLQNPGLQITADEDLVDLEYAGDVILISEDKGKAQALLNKLQFADSCFRICSF</sequence>
<reference key="2">
    <citation type="submission" date="2011-10" db="EMBL/GenBank/DDBJ databases">
        <title>The genome and transcriptome sequence of Clonorchis sinensis provide insights into the carcinogenic liver fluke.</title>
        <authorList>
            <person name="Wang X."/>
            <person name="Huang Y."/>
            <person name="Chen W."/>
            <person name="Liu H."/>
            <person name="Guo L."/>
            <person name="Chen Y."/>
            <person name="Luo F."/>
            <person name="Zhou W."/>
            <person name="Sun J."/>
            <person name="Mao Q."/>
            <person name="Liang P."/>
            <person name="Zhou C."/>
            <person name="Tian Y."/>
            <person name="Men J."/>
            <person name="Lv X."/>
            <person name="Huang L."/>
            <person name="Zhou J."/>
            <person name="Hu Y."/>
            <person name="Li R."/>
            <person name="Zhang F."/>
            <person name="Lei H."/>
            <person name="Li X."/>
            <person name="Hu X."/>
            <person name="Liang C."/>
            <person name="Xu J."/>
            <person name="Wu Z."/>
            <person name="Yu X."/>
        </authorList>
    </citation>
    <scope>NUCLEOTIDE SEQUENCE</scope>
    <source>
        <strain>Henan</strain>
    </source>
</reference>
<dbReference type="Proteomes" id="UP000008909">
    <property type="component" value="Unassembled WGS sequence"/>
</dbReference>
<name>H2KQL4_CLOSI</name>